<keyword evidence="3" id="KW-1185">Reference proteome</keyword>
<evidence type="ECO:0000313" key="2">
    <source>
        <dbReference type="EMBL" id="POM24264.1"/>
    </source>
</evidence>
<feature type="signal peptide" evidence="1">
    <location>
        <begin position="1"/>
        <end position="20"/>
    </location>
</feature>
<proteinExistence type="predicted"/>
<comment type="caution">
    <text evidence="2">The sequence shown here is derived from an EMBL/GenBank/DDBJ whole genome shotgun (WGS) entry which is preliminary data.</text>
</comment>
<evidence type="ECO:0000256" key="1">
    <source>
        <dbReference type="SAM" id="SignalP"/>
    </source>
</evidence>
<name>A0A2P4UGR8_9ACTN</name>
<gene>
    <name evidence="2" type="ORF">BTM25_28920</name>
</gene>
<organism evidence="2 3">
    <name type="scientific">Actinomadura rubteroloni</name>
    <dbReference type="NCBI Taxonomy" id="1926885"/>
    <lineage>
        <taxon>Bacteria</taxon>
        <taxon>Bacillati</taxon>
        <taxon>Actinomycetota</taxon>
        <taxon>Actinomycetes</taxon>
        <taxon>Streptosporangiales</taxon>
        <taxon>Thermomonosporaceae</taxon>
        <taxon>Actinomadura</taxon>
    </lineage>
</organism>
<dbReference type="Proteomes" id="UP000242367">
    <property type="component" value="Unassembled WGS sequence"/>
</dbReference>
<dbReference type="RefSeq" id="WP_103563412.1">
    <property type="nucleotide sequence ID" value="NZ_MTBP01000002.1"/>
</dbReference>
<protein>
    <submittedName>
        <fullName evidence="2">Uncharacterized protein</fullName>
    </submittedName>
</protein>
<accession>A0A2P4UGR8</accession>
<reference evidence="2 3" key="1">
    <citation type="journal article" date="2017" name="Chemistry">
        <title>Isolation, Biosynthesis and Chemical Modifications of Rubterolones A-F: Rare Tropolone Alkaloids from Actinomadura sp. 5-2.</title>
        <authorList>
            <person name="Guo H."/>
            <person name="Benndorf R."/>
            <person name="Leichnitz D."/>
            <person name="Klassen J.L."/>
            <person name="Vollmers J."/>
            <person name="Gorls H."/>
            <person name="Steinacker M."/>
            <person name="Weigel C."/>
            <person name="Dahse H.M."/>
            <person name="Kaster A.K."/>
            <person name="de Beer Z.W."/>
            <person name="Poulsen M."/>
            <person name="Beemelmanns C."/>
        </authorList>
    </citation>
    <scope>NUCLEOTIDE SEQUENCE [LARGE SCALE GENOMIC DNA]</scope>
    <source>
        <strain evidence="2 3">5-2</strain>
    </source>
</reference>
<evidence type="ECO:0000313" key="3">
    <source>
        <dbReference type="Proteomes" id="UP000242367"/>
    </source>
</evidence>
<dbReference type="AlphaFoldDB" id="A0A2P4UGR8"/>
<sequence length="177" mass="19336" precursor="true">MRKKHVAALLLGFLPLFAGAGTATAATANDQSGRYCVMVVGKAAPGKASPVLSHKCADDMATATRRAGMTESAASDTLLMEWFWNANNNPPKLTRVLGKYGPCDAQGYVINVYDDWTNQISGFNSYNDCNHVAGYDLSLQQGDYDIWEQHNPCGCTLQGWVGSFMNDRIESFRIRAT</sequence>
<feature type="chain" id="PRO_5039596424" evidence="1">
    <location>
        <begin position="21"/>
        <end position="177"/>
    </location>
</feature>
<keyword evidence="1" id="KW-0732">Signal</keyword>
<dbReference type="EMBL" id="MTBP01000002">
    <property type="protein sequence ID" value="POM24264.1"/>
    <property type="molecule type" value="Genomic_DNA"/>
</dbReference>